<dbReference type="CDD" id="cd00956">
    <property type="entry name" value="Transaldolase_FSA"/>
    <property type="match status" value="1"/>
</dbReference>
<keyword evidence="2" id="KW-0704">Schiff base</keyword>
<dbReference type="InterPro" id="IPR018225">
    <property type="entry name" value="Transaldolase_AS"/>
</dbReference>
<dbReference type="AlphaFoldDB" id="A0A1D9LBT8"/>
<evidence type="ECO:0000313" key="3">
    <source>
        <dbReference type="EMBL" id="AOZ48746.1"/>
    </source>
</evidence>
<sequence length="224" mass="23922">MKIWLDTIDIDAIRKAQAMGVLAGVTTNPSILATSNRDVEAVLGEILDAQSGPLAVQVAARGLDGMLAQARRIAGISPRMVVKIPATEDGFRAMSILEREGISTLATTIFETRQLALAALAGASYAAPYVNRIELSTGNAFEVLEQSQRLLDAYGYKTAILAAAVKTVDQFLRCAQTGVAAATLPVEVFQQLHASSEDIEQSLRKFDAAWQSNGLTRDAALFKA</sequence>
<accession>A0A1D9LBT8</accession>
<dbReference type="PANTHER" id="PTHR10683">
    <property type="entry name" value="TRANSALDOLASE"/>
    <property type="match status" value="1"/>
</dbReference>
<dbReference type="RefSeq" id="WP_070978254.1">
    <property type="nucleotide sequence ID" value="NZ_CP017707.1"/>
</dbReference>
<dbReference type="PROSITE" id="PS01054">
    <property type="entry name" value="TRANSALDOLASE_1"/>
    <property type="match status" value="1"/>
</dbReference>
<dbReference type="GO" id="GO:0005737">
    <property type="term" value="C:cytoplasm"/>
    <property type="evidence" value="ECO:0007669"/>
    <property type="project" value="UniProtKB-SubCell"/>
</dbReference>
<dbReference type="EMBL" id="CP017707">
    <property type="protein sequence ID" value="AOZ48746.1"/>
    <property type="molecule type" value="Genomic_DNA"/>
</dbReference>
<name>A0A1D9LBT8_9NEIS</name>
<proteinExistence type="predicted"/>
<dbReference type="Proteomes" id="UP000178776">
    <property type="component" value="Chromosome"/>
</dbReference>
<dbReference type="PANTHER" id="PTHR10683:SF40">
    <property type="entry name" value="FRUCTOSE-6-PHOSPHATE ALDOLASE 1-RELATED"/>
    <property type="match status" value="1"/>
</dbReference>
<dbReference type="Pfam" id="PF00923">
    <property type="entry name" value="TAL_FSA"/>
    <property type="match status" value="1"/>
</dbReference>
<gene>
    <name evidence="3" type="ORF">BKX93_01215</name>
</gene>
<comment type="subcellular location">
    <subcellularLocation>
        <location evidence="1">Cytoplasm</location>
    </subcellularLocation>
</comment>
<dbReference type="InterPro" id="IPR013785">
    <property type="entry name" value="Aldolase_TIM"/>
</dbReference>
<dbReference type="STRING" id="1108595.BKX93_01215"/>
<dbReference type="InterPro" id="IPR001585">
    <property type="entry name" value="TAL/FSA"/>
</dbReference>
<reference evidence="3 4" key="1">
    <citation type="submission" date="2016-10" db="EMBL/GenBank/DDBJ databases">
        <title>Chromobacterium muskegensis sp. nov., an insecticidal bacterium isolated from Sphagnum bogs.</title>
        <authorList>
            <person name="Sparks M.E."/>
            <person name="Blackburn M.B."/>
            <person name="Gundersen-Rindal D.E."/>
            <person name="Mitchell A."/>
            <person name="Farrar R."/>
            <person name="Kuhar D."/>
        </authorList>
    </citation>
    <scope>NUCLEOTIDE SEQUENCE [LARGE SCALE GENOMIC DNA]</scope>
    <source>
        <strain evidence="3 4">21-1</strain>
    </source>
</reference>
<dbReference type="GO" id="GO:0005975">
    <property type="term" value="P:carbohydrate metabolic process"/>
    <property type="evidence" value="ECO:0007669"/>
    <property type="project" value="InterPro"/>
</dbReference>
<protein>
    <recommendedName>
        <fullName evidence="5">Fructose-6-phosphate aldolase</fullName>
    </recommendedName>
</protein>
<dbReference type="SUPFAM" id="SSF51569">
    <property type="entry name" value="Aldolase"/>
    <property type="match status" value="1"/>
</dbReference>
<organism evidence="3 4">
    <name type="scientific">Chromobacterium vaccinii</name>
    <dbReference type="NCBI Taxonomy" id="1108595"/>
    <lineage>
        <taxon>Bacteria</taxon>
        <taxon>Pseudomonadati</taxon>
        <taxon>Pseudomonadota</taxon>
        <taxon>Betaproteobacteria</taxon>
        <taxon>Neisseriales</taxon>
        <taxon>Chromobacteriaceae</taxon>
        <taxon>Chromobacterium</taxon>
    </lineage>
</organism>
<dbReference type="GeneID" id="68839847"/>
<dbReference type="KEGG" id="cvc:BKX93_01215"/>
<evidence type="ECO:0000256" key="1">
    <source>
        <dbReference type="ARBA" id="ARBA00004496"/>
    </source>
</evidence>
<evidence type="ECO:0008006" key="5">
    <source>
        <dbReference type="Google" id="ProtNLM"/>
    </source>
</evidence>
<dbReference type="GO" id="GO:0016832">
    <property type="term" value="F:aldehyde-lyase activity"/>
    <property type="evidence" value="ECO:0007669"/>
    <property type="project" value="InterPro"/>
</dbReference>
<evidence type="ECO:0000256" key="2">
    <source>
        <dbReference type="ARBA" id="ARBA00023270"/>
    </source>
</evidence>
<dbReference type="Gene3D" id="3.20.20.70">
    <property type="entry name" value="Aldolase class I"/>
    <property type="match status" value="1"/>
</dbReference>
<dbReference type="InterPro" id="IPR033919">
    <property type="entry name" value="TSA/FSA_arc/bac"/>
</dbReference>
<evidence type="ECO:0000313" key="4">
    <source>
        <dbReference type="Proteomes" id="UP000178776"/>
    </source>
</evidence>